<evidence type="ECO:0000256" key="2">
    <source>
        <dbReference type="ARBA" id="ARBA00022670"/>
    </source>
</evidence>
<evidence type="ECO:0000256" key="5">
    <source>
        <dbReference type="ARBA" id="ARBA00023529"/>
    </source>
</evidence>
<comment type="catalytic activity">
    <reaction evidence="5">
        <text>Hydrolysis of proteins with broad specificity for peptide bonds, and a preference for a large uncharged residue in P1. Hydrolyzes peptide amides.</text>
        <dbReference type="EC" id="3.4.21.62"/>
    </reaction>
</comment>
<feature type="compositionally biased region" description="Low complexity" evidence="9">
    <location>
        <begin position="920"/>
        <end position="944"/>
    </location>
</feature>
<proteinExistence type="inferred from homology"/>
<dbReference type="Gene3D" id="2.60.120.380">
    <property type="match status" value="1"/>
</dbReference>
<evidence type="ECO:0000256" key="8">
    <source>
        <dbReference type="PROSITE-ProRule" id="PRU01240"/>
    </source>
</evidence>
<dbReference type="SUPFAM" id="SSF52743">
    <property type="entry name" value="Subtilisin-like"/>
    <property type="match status" value="1"/>
</dbReference>
<dbReference type="SUPFAM" id="SSF49785">
    <property type="entry name" value="Galactose-binding domain-like"/>
    <property type="match status" value="1"/>
</dbReference>
<dbReference type="EC" id="3.4.21.62" evidence="6"/>
<comment type="similarity">
    <text evidence="1 8">Belongs to the peptidase S8 family.</text>
</comment>
<feature type="compositionally biased region" description="Polar residues" evidence="9">
    <location>
        <begin position="869"/>
        <end position="884"/>
    </location>
</feature>
<dbReference type="PANTHER" id="PTHR43399">
    <property type="entry name" value="SUBTILISIN-RELATED"/>
    <property type="match status" value="1"/>
</dbReference>
<dbReference type="CDD" id="cd04842">
    <property type="entry name" value="Peptidases_S8_Kp43_protease"/>
    <property type="match status" value="1"/>
</dbReference>
<evidence type="ECO:0000256" key="7">
    <source>
        <dbReference type="PIRSR" id="PIRSR615500-1"/>
    </source>
</evidence>
<dbReference type="EMBL" id="JATAAI010000039">
    <property type="protein sequence ID" value="KAK1734387.1"/>
    <property type="molecule type" value="Genomic_DNA"/>
</dbReference>
<feature type="active site" description="Charge relay system" evidence="7 8">
    <location>
        <position position="639"/>
    </location>
</feature>
<name>A0AAD8XVC4_9STRA</name>
<dbReference type="AlphaFoldDB" id="A0AAD8XVC4"/>
<keyword evidence="3 8" id="KW-0378">Hydrolase</keyword>
<evidence type="ECO:0000256" key="6">
    <source>
        <dbReference type="ARBA" id="ARBA00023619"/>
    </source>
</evidence>
<dbReference type="InterPro" id="IPR023828">
    <property type="entry name" value="Peptidase_S8_Ser-AS"/>
</dbReference>
<dbReference type="InterPro" id="IPR022398">
    <property type="entry name" value="Peptidase_S8_His-AS"/>
</dbReference>
<accession>A0AAD8XVC4</accession>
<dbReference type="GO" id="GO:0004252">
    <property type="term" value="F:serine-type endopeptidase activity"/>
    <property type="evidence" value="ECO:0007669"/>
    <property type="project" value="UniProtKB-UniRule"/>
</dbReference>
<reference evidence="11" key="1">
    <citation type="submission" date="2023-06" db="EMBL/GenBank/DDBJ databases">
        <title>Survivors Of The Sea: Transcriptome response of Skeletonema marinoi to long-term dormancy.</title>
        <authorList>
            <person name="Pinder M.I.M."/>
            <person name="Kourtchenko O."/>
            <person name="Robertson E.K."/>
            <person name="Larsson T."/>
            <person name="Maumus F."/>
            <person name="Osuna-Cruz C.M."/>
            <person name="Vancaester E."/>
            <person name="Stenow R."/>
            <person name="Vandepoele K."/>
            <person name="Ploug H."/>
            <person name="Bruchert V."/>
            <person name="Godhe A."/>
            <person name="Topel M."/>
        </authorList>
    </citation>
    <scope>NUCLEOTIDE SEQUENCE</scope>
    <source>
        <strain evidence="11">R05AC</strain>
    </source>
</reference>
<dbReference type="PROSITE" id="PS00137">
    <property type="entry name" value="SUBTILASE_HIS"/>
    <property type="match status" value="1"/>
</dbReference>
<dbReference type="InterPro" id="IPR034058">
    <property type="entry name" value="TagA/B/C/D_pept_dom"/>
</dbReference>
<feature type="active site" description="Charge relay system" evidence="7 8">
    <location>
        <position position="451"/>
    </location>
</feature>
<comment type="caution">
    <text evidence="11">The sequence shown here is derived from an EMBL/GenBank/DDBJ whole genome shotgun (WGS) entry which is preliminary data.</text>
</comment>
<dbReference type="InterPro" id="IPR051048">
    <property type="entry name" value="Peptidase_S8/S53_subtilisin"/>
</dbReference>
<sequence>MKTVLLLLSSIVSLAIIISLAYTYGRSSRSQATNSADFHEKKMKYPRHLTFQQLELLVATEAITDFGYTSSLSKDDDLLDVQVESTWNDAILYEWTKALNGETSSSQKYPYILCHSGENMSGYERRLALTSTIKSIQQDSKIYLRTLYNKDDSFCAFGHLYASVAINIVRDEYVVQPVLPSLKMIKGLIDAMKEEIIDVDKNGSGMGKGGSSFQEAEAEEDLELEGMGDIMEAITNMLLSVDAESSTVTSSSTSSSFLPLSQQVYLTSEAYIGQKTSSRAEMWSNLLEENQSSGRCDGTYKTGLKWNGSQTARPDLFPSHMQVEYSNSGEMETALGCALVLLLAITANPDVCSVDVQRSVKTHNLIANYLTESEIEDVTPFQEEGIDGTGEVVAISDSGVDIDNCYFYDPNTNKNGPVGSPTGPGPLVDLSFRKVVQYVAYADSGDPSNGHGTHVAGTIAGKRFDEEGAADGIASGAKLAVLDAGRGTACCYIPSNVLDTGAPHAKIHSASWGSYTSGYYTSRDRDFDQFMYENDEFLAIVAAGNAGDDGGLDVPKTVGSPANSKNGIGVGATVSWGSSLPNRGYGPSFVTYFSSRGPTADGRMKPDLMAPGNKMLSAGARPNEQGECDSDLKYSAGTSMAAPVVSGTAAKIRQYFRQGYYPSGEKNSDDAYPNPSGGLLKAVLLNGAQALLGVDNVIRGGGVTPSAPYDNNQGFGRLSLQDSVYLAGKTNVQLKIWDRESVPNGGTNTYDVTIDKSGGCQSKDLSVTLVWTEEGSPSGCTACVLHDLDLSVSFRGKTYYPNGRSSPDRTNNSERVVINGVQDGETATISVNAHNIAKSDQTYALVATACFNGVANTLVGENVFGLQSAAPSTSGEPSSQPSLAPSTSGEPSSEPSLNPSQSVEPSSEPSLNPTSSGQPSLQPSESDAPSSSLQPSVSVSPSQSKKSKQAKTFGKSNKARMQATFMKSGGCISCPLIGIKLVSILIMASSAFYVNV</sequence>
<dbReference type="PRINTS" id="PR00723">
    <property type="entry name" value="SUBTILISIN"/>
</dbReference>
<keyword evidence="12" id="KW-1185">Reference proteome</keyword>
<feature type="domain" description="Peptidase S8/S53" evidence="10">
    <location>
        <begin position="388"/>
        <end position="691"/>
    </location>
</feature>
<evidence type="ECO:0000256" key="4">
    <source>
        <dbReference type="ARBA" id="ARBA00022825"/>
    </source>
</evidence>
<dbReference type="Gene3D" id="3.40.50.200">
    <property type="entry name" value="Peptidase S8/S53 domain"/>
    <property type="match status" value="1"/>
</dbReference>
<dbReference type="GO" id="GO:0006508">
    <property type="term" value="P:proteolysis"/>
    <property type="evidence" value="ECO:0007669"/>
    <property type="project" value="UniProtKB-KW"/>
</dbReference>
<evidence type="ECO:0000313" key="12">
    <source>
        <dbReference type="Proteomes" id="UP001224775"/>
    </source>
</evidence>
<feature type="compositionally biased region" description="Low complexity" evidence="9">
    <location>
        <begin position="885"/>
        <end position="910"/>
    </location>
</feature>
<dbReference type="PANTHER" id="PTHR43399:SF4">
    <property type="entry name" value="CELL WALL-ASSOCIATED PROTEASE"/>
    <property type="match status" value="1"/>
</dbReference>
<dbReference type="PROSITE" id="PS00138">
    <property type="entry name" value="SUBTILASE_SER"/>
    <property type="match status" value="1"/>
</dbReference>
<dbReference type="PROSITE" id="PS51892">
    <property type="entry name" value="SUBTILASE"/>
    <property type="match status" value="1"/>
</dbReference>
<keyword evidence="4 8" id="KW-0720">Serine protease</keyword>
<dbReference type="InterPro" id="IPR000209">
    <property type="entry name" value="Peptidase_S8/S53_dom"/>
</dbReference>
<evidence type="ECO:0000256" key="1">
    <source>
        <dbReference type="ARBA" id="ARBA00011073"/>
    </source>
</evidence>
<organism evidence="11 12">
    <name type="scientific">Skeletonema marinoi</name>
    <dbReference type="NCBI Taxonomy" id="267567"/>
    <lineage>
        <taxon>Eukaryota</taxon>
        <taxon>Sar</taxon>
        <taxon>Stramenopiles</taxon>
        <taxon>Ochrophyta</taxon>
        <taxon>Bacillariophyta</taxon>
        <taxon>Coscinodiscophyceae</taxon>
        <taxon>Thalassiosirophycidae</taxon>
        <taxon>Thalassiosirales</taxon>
        <taxon>Skeletonemataceae</taxon>
        <taxon>Skeletonema</taxon>
        <taxon>Skeletonema marinoi-dohrnii complex</taxon>
    </lineage>
</organism>
<evidence type="ECO:0000256" key="9">
    <source>
        <dbReference type="SAM" id="MobiDB-lite"/>
    </source>
</evidence>
<dbReference type="InterPro" id="IPR036852">
    <property type="entry name" value="Peptidase_S8/S53_dom_sf"/>
</dbReference>
<gene>
    <name evidence="11" type="ORF">QTG54_014894</name>
</gene>
<evidence type="ECO:0000256" key="3">
    <source>
        <dbReference type="ARBA" id="ARBA00022801"/>
    </source>
</evidence>
<dbReference type="InterPro" id="IPR008979">
    <property type="entry name" value="Galactose-bd-like_sf"/>
</dbReference>
<dbReference type="Proteomes" id="UP001224775">
    <property type="component" value="Unassembled WGS sequence"/>
</dbReference>
<feature type="active site" description="Charge relay system" evidence="7 8">
    <location>
        <position position="397"/>
    </location>
</feature>
<feature type="region of interest" description="Disordered" evidence="9">
    <location>
        <begin position="868"/>
        <end position="957"/>
    </location>
</feature>
<dbReference type="Pfam" id="PF00082">
    <property type="entry name" value="Peptidase_S8"/>
    <property type="match status" value="1"/>
</dbReference>
<keyword evidence="2 8" id="KW-0645">Protease</keyword>
<evidence type="ECO:0000259" key="10">
    <source>
        <dbReference type="Pfam" id="PF00082"/>
    </source>
</evidence>
<protein>
    <recommendedName>
        <fullName evidence="6">subtilisin</fullName>
        <ecNumber evidence="6">3.4.21.62</ecNumber>
    </recommendedName>
</protein>
<dbReference type="InterPro" id="IPR015500">
    <property type="entry name" value="Peptidase_S8_subtilisin-rel"/>
</dbReference>
<evidence type="ECO:0000313" key="11">
    <source>
        <dbReference type="EMBL" id="KAK1734387.1"/>
    </source>
</evidence>